<dbReference type="Pfam" id="PF01734">
    <property type="entry name" value="Patatin"/>
    <property type="match status" value="1"/>
</dbReference>
<organism evidence="7 8">
    <name type="scientific">Paraburkholderia aspalathi</name>
    <dbReference type="NCBI Taxonomy" id="1324617"/>
    <lineage>
        <taxon>Bacteria</taxon>
        <taxon>Pseudomonadati</taxon>
        <taxon>Pseudomonadota</taxon>
        <taxon>Betaproteobacteria</taxon>
        <taxon>Burkholderiales</taxon>
        <taxon>Burkholderiaceae</taxon>
        <taxon>Paraburkholderia</taxon>
    </lineage>
</organism>
<dbReference type="SUPFAM" id="SSF52151">
    <property type="entry name" value="FabD/lysophospholipase-like"/>
    <property type="match status" value="1"/>
</dbReference>
<proteinExistence type="predicted"/>
<dbReference type="RefSeq" id="WP_093634152.1">
    <property type="nucleotide sequence ID" value="NZ_FPBH01000005.1"/>
</dbReference>
<dbReference type="OrthoDB" id="9770965at2"/>
<feature type="compositionally biased region" description="Basic and acidic residues" evidence="5">
    <location>
        <begin position="400"/>
        <end position="417"/>
    </location>
</feature>
<evidence type="ECO:0000313" key="7">
    <source>
        <dbReference type="EMBL" id="SFT90189.1"/>
    </source>
</evidence>
<feature type="short sequence motif" description="DGA/G" evidence="4">
    <location>
        <begin position="227"/>
        <end position="229"/>
    </location>
</feature>
<keyword evidence="2 4" id="KW-0442">Lipid degradation</keyword>
<dbReference type="InterPro" id="IPR002641">
    <property type="entry name" value="PNPLA_dom"/>
</dbReference>
<dbReference type="AlphaFoldDB" id="A0A1I7BSN2"/>
<dbReference type="InterPro" id="IPR016035">
    <property type="entry name" value="Acyl_Trfase/lysoPLipase"/>
</dbReference>
<feature type="region of interest" description="Disordered" evidence="5">
    <location>
        <begin position="389"/>
        <end position="417"/>
    </location>
</feature>
<evidence type="ECO:0000256" key="4">
    <source>
        <dbReference type="PROSITE-ProRule" id="PRU01161"/>
    </source>
</evidence>
<keyword evidence="3 4" id="KW-0443">Lipid metabolism</keyword>
<dbReference type="InterPro" id="IPR050301">
    <property type="entry name" value="NTE"/>
</dbReference>
<dbReference type="PANTHER" id="PTHR14226">
    <property type="entry name" value="NEUROPATHY TARGET ESTERASE/SWISS CHEESE D.MELANOGASTER"/>
    <property type="match status" value="1"/>
</dbReference>
<evidence type="ECO:0000256" key="3">
    <source>
        <dbReference type="ARBA" id="ARBA00023098"/>
    </source>
</evidence>
<keyword evidence="1 4" id="KW-0378">Hydrolase</keyword>
<sequence length="417" mass="46270">MRSSTKKINGQPDAFVLPRYDEIALVLQGGGALGSYQAGVYEGLAETGVQPNWIAGVSIGALNTAIIAGNAPENRVEALRGFWDSICHPLDWVGGLGAWMLPGFGAQDLSRKWASLWAASRALTEGQPGFFSPRNPLPMAGFGKQNPNAVSYYDTAALRETLLKFADFDRINDGDIRVSVGAVNVRTGNLVYFDNTKMRLEPEHFMASGALPPGFPAVEIDGEYYWDGGLVSNTPLTEVLRDADHKDTLVFQVDLWSARGNAPGDFLDVSERAKDIQYSSRTRAITSMLADRQKHARFVKELLAHVPPDLRRTDPLFRLAEEAADGSAINVVHLIYKNKPYEGHYKDYEFSVDTMHEHWESGLEDIRDSFAHREWFDVPSREQGFVTHDVHRRPGTVPQSDRDMPELPLGAERKVAA</sequence>
<dbReference type="PANTHER" id="PTHR14226:SF57">
    <property type="entry name" value="BLR7027 PROTEIN"/>
    <property type="match status" value="1"/>
</dbReference>
<dbReference type="PROSITE" id="PS51635">
    <property type="entry name" value="PNPLA"/>
    <property type="match status" value="1"/>
</dbReference>
<protein>
    <submittedName>
        <fullName evidence="7">NTE family protein</fullName>
    </submittedName>
</protein>
<evidence type="ECO:0000256" key="5">
    <source>
        <dbReference type="SAM" id="MobiDB-lite"/>
    </source>
</evidence>
<dbReference type="GO" id="GO:0016042">
    <property type="term" value="P:lipid catabolic process"/>
    <property type="evidence" value="ECO:0007669"/>
    <property type="project" value="UniProtKB-UniRule"/>
</dbReference>
<accession>A0A1I7BSN2</accession>
<dbReference type="EMBL" id="FPBH01000005">
    <property type="protein sequence ID" value="SFT90189.1"/>
    <property type="molecule type" value="Genomic_DNA"/>
</dbReference>
<dbReference type="InterPro" id="IPR021095">
    <property type="entry name" value="DUF3734"/>
</dbReference>
<feature type="active site" description="Proton acceptor" evidence="4">
    <location>
        <position position="227"/>
    </location>
</feature>
<feature type="short sequence motif" description="GXSXG" evidence="4">
    <location>
        <begin position="56"/>
        <end position="60"/>
    </location>
</feature>
<feature type="domain" description="PNPLA" evidence="6">
    <location>
        <begin position="25"/>
        <end position="240"/>
    </location>
</feature>
<reference evidence="7 8" key="1">
    <citation type="submission" date="2016-10" db="EMBL/GenBank/DDBJ databases">
        <authorList>
            <person name="de Groot N.N."/>
        </authorList>
    </citation>
    <scope>NUCLEOTIDE SEQUENCE [LARGE SCALE GENOMIC DNA]</scope>
    <source>
        <strain evidence="7 8">LMG 27731</strain>
    </source>
</reference>
<feature type="short sequence motif" description="GXGXXG" evidence="4">
    <location>
        <begin position="29"/>
        <end position="34"/>
    </location>
</feature>
<evidence type="ECO:0000313" key="8">
    <source>
        <dbReference type="Proteomes" id="UP000198844"/>
    </source>
</evidence>
<dbReference type="Proteomes" id="UP000198844">
    <property type="component" value="Unassembled WGS sequence"/>
</dbReference>
<dbReference type="Gene3D" id="3.40.1090.10">
    <property type="entry name" value="Cytosolic phospholipase A2 catalytic domain"/>
    <property type="match status" value="2"/>
</dbReference>
<dbReference type="Pfam" id="PF12536">
    <property type="entry name" value="DUF3734"/>
    <property type="match status" value="1"/>
</dbReference>
<name>A0A1I7BSN2_9BURK</name>
<evidence type="ECO:0000259" key="6">
    <source>
        <dbReference type="PROSITE" id="PS51635"/>
    </source>
</evidence>
<evidence type="ECO:0000256" key="1">
    <source>
        <dbReference type="ARBA" id="ARBA00022801"/>
    </source>
</evidence>
<feature type="active site" description="Nucleophile" evidence="4">
    <location>
        <position position="58"/>
    </location>
</feature>
<evidence type="ECO:0000256" key="2">
    <source>
        <dbReference type="ARBA" id="ARBA00022963"/>
    </source>
</evidence>
<dbReference type="GO" id="GO:0016787">
    <property type="term" value="F:hydrolase activity"/>
    <property type="evidence" value="ECO:0007669"/>
    <property type="project" value="UniProtKB-UniRule"/>
</dbReference>
<dbReference type="CDD" id="cd07209">
    <property type="entry name" value="Pat_hypo_Ecoli_Z1214_like"/>
    <property type="match status" value="1"/>
</dbReference>
<gene>
    <name evidence="7" type="ORF">SAMN05192563_100579</name>
</gene>